<evidence type="ECO:0000256" key="3">
    <source>
        <dbReference type="ARBA" id="ARBA00023163"/>
    </source>
</evidence>
<dbReference type="InterPro" id="IPR047057">
    <property type="entry name" value="MerR_fam"/>
</dbReference>
<evidence type="ECO:0000313" key="6">
    <source>
        <dbReference type="Proteomes" id="UP001302249"/>
    </source>
</evidence>
<keyword evidence="1" id="KW-0805">Transcription regulation</keyword>
<dbReference type="CDD" id="cd04785">
    <property type="entry name" value="HTH_CadR-PbrR-like"/>
    <property type="match status" value="1"/>
</dbReference>
<dbReference type="Pfam" id="PF09278">
    <property type="entry name" value="MerR-DNA-bind"/>
    <property type="match status" value="1"/>
</dbReference>
<organism evidence="5 6">
    <name type="scientific">Stakelama saccharophila</name>
    <dbReference type="NCBI Taxonomy" id="3075605"/>
    <lineage>
        <taxon>Bacteria</taxon>
        <taxon>Pseudomonadati</taxon>
        <taxon>Pseudomonadota</taxon>
        <taxon>Alphaproteobacteria</taxon>
        <taxon>Sphingomonadales</taxon>
        <taxon>Sphingomonadaceae</taxon>
        <taxon>Stakelama</taxon>
    </lineage>
</organism>
<evidence type="ECO:0000313" key="5">
    <source>
        <dbReference type="EMBL" id="WNO53141.1"/>
    </source>
</evidence>
<dbReference type="PRINTS" id="PR00040">
    <property type="entry name" value="HTHMERR"/>
</dbReference>
<dbReference type="EMBL" id="CP135076">
    <property type="protein sequence ID" value="WNO53141.1"/>
    <property type="molecule type" value="Genomic_DNA"/>
</dbReference>
<feature type="domain" description="HTH merR-type" evidence="4">
    <location>
        <begin position="1"/>
        <end position="69"/>
    </location>
</feature>
<evidence type="ECO:0000259" key="4">
    <source>
        <dbReference type="PROSITE" id="PS50937"/>
    </source>
</evidence>
<keyword evidence="3" id="KW-0804">Transcription</keyword>
<dbReference type="InterPro" id="IPR009061">
    <property type="entry name" value="DNA-bd_dom_put_sf"/>
</dbReference>
<gene>
    <name evidence="5" type="ORF">RPR59_11880</name>
</gene>
<dbReference type="PROSITE" id="PS50937">
    <property type="entry name" value="HTH_MERR_2"/>
    <property type="match status" value="1"/>
</dbReference>
<keyword evidence="6" id="KW-1185">Reference proteome</keyword>
<dbReference type="RefSeq" id="WP_313914310.1">
    <property type="nucleotide sequence ID" value="NZ_CP135076.1"/>
</dbReference>
<evidence type="ECO:0000256" key="1">
    <source>
        <dbReference type="ARBA" id="ARBA00023015"/>
    </source>
</evidence>
<accession>A0ABZ0B946</accession>
<name>A0ABZ0B946_9SPHN</name>
<dbReference type="InterPro" id="IPR015358">
    <property type="entry name" value="Tscrpt_reg_MerR_DNA-bd"/>
</dbReference>
<dbReference type="Pfam" id="PF00376">
    <property type="entry name" value="MerR"/>
    <property type="match status" value="1"/>
</dbReference>
<dbReference type="InterPro" id="IPR000551">
    <property type="entry name" value="MerR-type_HTH_dom"/>
</dbReference>
<dbReference type="Proteomes" id="UP001302249">
    <property type="component" value="Chromosome"/>
</dbReference>
<keyword evidence="2" id="KW-0238">DNA-binding</keyword>
<dbReference type="Gene3D" id="1.10.1660.10">
    <property type="match status" value="1"/>
</dbReference>
<protein>
    <submittedName>
        <fullName evidence="5">Helix-turn-helix domain-containing protein</fullName>
    </submittedName>
</protein>
<dbReference type="PANTHER" id="PTHR30204:SF94">
    <property type="entry name" value="HEAVY METAL-DEPENDENT TRANSCRIPTIONAL REGULATOR HI_0293-RELATED"/>
    <property type="match status" value="1"/>
</dbReference>
<proteinExistence type="predicted"/>
<sequence length="133" mass="14882">MKIGDLARATGTRVETIRYYEAEGLLPPPARNAANYRIYEQEHLDRLSFVRRSRALGFSLDQVRTLLRLADDPRASCAEVDAITARHIAEIDRKLADLRALRGELARRLEHCDGPTIADCQILRALSPDGAEA</sequence>
<evidence type="ECO:0000256" key="2">
    <source>
        <dbReference type="ARBA" id="ARBA00023125"/>
    </source>
</evidence>
<reference evidence="5 6" key="1">
    <citation type="submission" date="2023-09" db="EMBL/GenBank/DDBJ databases">
        <authorList>
            <person name="Rey-Velasco X."/>
        </authorList>
    </citation>
    <scope>NUCLEOTIDE SEQUENCE [LARGE SCALE GENOMIC DNA]</scope>
    <source>
        <strain evidence="5 6">W311</strain>
    </source>
</reference>
<dbReference type="PANTHER" id="PTHR30204">
    <property type="entry name" value="REDOX-CYCLING DRUG-SENSING TRANSCRIPTIONAL ACTIVATOR SOXR"/>
    <property type="match status" value="1"/>
</dbReference>
<dbReference type="SMART" id="SM00422">
    <property type="entry name" value="HTH_MERR"/>
    <property type="match status" value="1"/>
</dbReference>
<dbReference type="SUPFAM" id="SSF46955">
    <property type="entry name" value="Putative DNA-binding domain"/>
    <property type="match status" value="1"/>
</dbReference>